<feature type="domain" description="TNase-like" evidence="7">
    <location>
        <begin position="179"/>
        <end position="313"/>
    </location>
</feature>
<dbReference type="PIRSF" id="PIRSF017179">
    <property type="entry name" value="RISC-Tudor-SN"/>
    <property type="match status" value="1"/>
</dbReference>
<dbReference type="InterPro" id="IPR016071">
    <property type="entry name" value="Staphylococal_nuclease_OB-fold"/>
</dbReference>
<dbReference type="SMART" id="SM00333">
    <property type="entry name" value="TUDOR"/>
    <property type="match status" value="1"/>
</dbReference>
<reference evidence="8" key="1">
    <citation type="submission" date="2015-07" db="EMBL/GenBank/DDBJ databases">
        <title>MeaNS - Measles Nucleotide Surveillance Program.</title>
        <authorList>
            <person name="Tran T."/>
            <person name="Druce J."/>
        </authorList>
    </citation>
    <scope>NUCLEOTIDE SEQUENCE</scope>
    <source>
        <strain evidence="8">UCB-OBI-ISO-001</strain>
        <tissue evidence="8">Gonad</tissue>
    </source>
</reference>
<dbReference type="InterPro" id="IPR002999">
    <property type="entry name" value="Tudor"/>
</dbReference>
<dbReference type="Gene3D" id="2.40.50.90">
    <property type="match status" value="5"/>
</dbReference>
<accession>A0A0L8GAX7</accession>
<evidence type="ECO:0000256" key="2">
    <source>
        <dbReference type="ARBA" id="ARBA00017230"/>
    </source>
</evidence>
<evidence type="ECO:0000259" key="7">
    <source>
        <dbReference type="PROSITE" id="PS50830"/>
    </source>
</evidence>
<dbReference type="CDD" id="cd20433">
    <property type="entry name" value="Tudor_TDRD11"/>
    <property type="match status" value="1"/>
</dbReference>
<dbReference type="PROSITE" id="PS50830">
    <property type="entry name" value="TNASE_3"/>
    <property type="match status" value="4"/>
</dbReference>
<dbReference type="PROSITE" id="PS50304">
    <property type="entry name" value="TUDOR"/>
    <property type="match status" value="1"/>
</dbReference>
<comment type="subcellular location">
    <subcellularLocation>
        <location evidence="1 5">Cytoplasm</location>
    </subcellularLocation>
</comment>
<dbReference type="KEGG" id="obi:106878105"/>
<keyword evidence="3 5" id="KW-0963">Cytoplasm</keyword>
<evidence type="ECO:0000259" key="6">
    <source>
        <dbReference type="PROSITE" id="PS50304"/>
    </source>
</evidence>
<dbReference type="InterPro" id="IPR035437">
    <property type="entry name" value="SNase_OB-fold_sf"/>
</dbReference>
<protein>
    <recommendedName>
        <fullName evidence="2">Staphylococcal nuclease domain-containing protein 1</fullName>
    </recommendedName>
</protein>
<dbReference type="SMART" id="SM00318">
    <property type="entry name" value="SNc"/>
    <property type="match status" value="4"/>
</dbReference>
<dbReference type="GO" id="GO:0005634">
    <property type="term" value="C:nucleus"/>
    <property type="evidence" value="ECO:0007669"/>
    <property type="project" value="TreeGrafter"/>
</dbReference>
<dbReference type="FunFam" id="2.40.50.90:FF:000003">
    <property type="entry name" value="Staphylococcal nuclease domain-containing protein"/>
    <property type="match status" value="1"/>
</dbReference>
<dbReference type="GO" id="GO:0031047">
    <property type="term" value="P:regulatory ncRNA-mediated gene silencing"/>
    <property type="evidence" value="ECO:0007669"/>
    <property type="project" value="UniProtKB-UniRule"/>
</dbReference>
<feature type="domain" description="TNase-like" evidence="7">
    <location>
        <begin position="510"/>
        <end position="647"/>
    </location>
</feature>
<dbReference type="OrthoDB" id="10023235at2759"/>
<dbReference type="GO" id="GO:0031332">
    <property type="term" value="C:RNAi effector complex"/>
    <property type="evidence" value="ECO:0007669"/>
    <property type="project" value="InterPro"/>
</dbReference>
<feature type="domain" description="Tudor" evidence="6">
    <location>
        <begin position="714"/>
        <end position="772"/>
    </location>
</feature>
<dbReference type="FunFam" id="2.40.50.90:FF:000001">
    <property type="entry name" value="Staphylococcal nuclease domain-containing protein"/>
    <property type="match status" value="1"/>
</dbReference>
<evidence type="ECO:0000256" key="5">
    <source>
        <dbReference type="PIRNR" id="PIRNR017179"/>
    </source>
</evidence>
<feature type="domain" description="TNase-like" evidence="7">
    <location>
        <begin position="326"/>
        <end position="481"/>
    </location>
</feature>
<dbReference type="GO" id="GO:0003723">
    <property type="term" value="F:RNA binding"/>
    <property type="evidence" value="ECO:0007669"/>
    <property type="project" value="UniProtKB-UniRule"/>
</dbReference>
<dbReference type="FunFam" id="2.40.50.90:FF:000002">
    <property type="entry name" value="Staphylococcal nuclease domain-containing protein"/>
    <property type="match status" value="1"/>
</dbReference>
<keyword evidence="4" id="KW-0677">Repeat</keyword>
<dbReference type="STRING" id="37653.A0A0L8GAX7"/>
<proteinExistence type="predicted"/>
<dbReference type="GO" id="GO:0005829">
    <property type="term" value="C:cytosol"/>
    <property type="evidence" value="ECO:0007669"/>
    <property type="project" value="UniProtKB-UniRule"/>
</dbReference>
<dbReference type="GO" id="GO:0004518">
    <property type="term" value="F:nuclease activity"/>
    <property type="evidence" value="ECO:0007669"/>
    <property type="project" value="TreeGrafter"/>
</dbReference>
<dbReference type="Pfam" id="PF00565">
    <property type="entry name" value="SNase"/>
    <property type="match status" value="4"/>
</dbReference>
<dbReference type="FunFam" id="2.40.50.90:FF:000005">
    <property type="entry name" value="Staphylococcal nuclease domain-containing protein"/>
    <property type="match status" value="1"/>
</dbReference>
<dbReference type="SUPFAM" id="SSF63748">
    <property type="entry name" value="Tudor/PWWP/MBT"/>
    <property type="match status" value="1"/>
</dbReference>
<evidence type="ECO:0000256" key="4">
    <source>
        <dbReference type="ARBA" id="ARBA00022737"/>
    </source>
</evidence>
<evidence type="ECO:0000256" key="1">
    <source>
        <dbReference type="ARBA" id="ARBA00004496"/>
    </source>
</evidence>
<dbReference type="InterPro" id="IPR047386">
    <property type="entry name" value="Tudor_TDRD11"/>
</dbReference>
<evidence type="ECO:0000256" key="3">
    <source>
        <dbReference type="ARBA" id="ARBA00022490"/>
    </source>
</evidence>
<dbReference type="CDD" id="cd00175">
    <property type="entry name" value="SNc"/>
    <property type="match status" value="3"/>
</dbReference>
<sequence>MTSQPPVFHSGIVKQILSGDAVVIRGQPRGGPPKERTICLSNITAPRLARRANPKETKDEPYAWEAREYLRKRLIGLEVTFTVEYTVPGTNREYGCIYIGSDNSRENMTESLISEGLVEVRRGGLKPSDESQQKLIQLEENAKSAGKGKWATGTANDHIRNIKWTCENPRNFVESHHYKPVEAVIEHVRDGCTVRAFLLPNFDYVTVMLSGIKAPMFKMEGVQQVAEEFAEEAKYFTESRLLQRDVKIILEGTSNQNFLGTVIHPRGNITEFLLSEGFARCVDWSMGVVTSGTEKYRAAERKAKDNRLRIWKDYKPSGVVIDDKSKNFTAKVVEIVNGDAMIVKSSDTRKIFLASIRPPRLQSENNENATPNIMKDSNRRVRPLYDIPYMFEAREFMRKKLVGKKVNVQIDYIQPASGGFPEKTCCTVTSGNINVAEALVSKGLATVIRHRQDDDQRSAHYDELLSAESRAQKKGLGVHSKKEPPIHRVADLSGDFSKSKQFLPFLQRAGRSEAIVEFVASGSRLRLFIPRETCLITFLISGIDCPRASRPAPGGGSTIPAEPYGEEALQFTRELCIQKGVEVEVETIDKGGNFIGWLHIETTNLSIALVEEGLAKVHFTAERSACYKALLEAETKAKTAKLNIWSNYEEPKNDQVVEEPLERKLNYCNVVVTEVMPDLKFYAQYVESGPQLVEMMEQLRKELETNTPVVGAYTPKRGAICAAKFSVDNQWYRAKVEKVSNNKASMLYIDYGNREEVPFSMLAALPPVFQSLPAQATLFGLACVKCPDDEDAKRDAYEALNHDIFGKQLVVNLEYKANGVDFVTGQLGESRDDVAFSLISDGILLVETRKEKRLSKLVASYMNAQEKAKSARQNLWRYGDITEDDAREFG</sequence>
<dbReference type="OMA" id="ARCADHH"/>
<gene>
    <name evidence="8" type="ORF">OCBIM_22036895mg</name>
</gene>
<dbReference type="PANTHER" id="PTHR12302:SF2">
    <property type="entry name" value="STAPHYLOCOCCAL NUCLEASE DOMAIN-CONTAINING PROTEIN 1"/>
    <property type="match status" value="1"/>
</dbReference>
<dbReference type="FunFam" id="2.30.30.140:FF:000018">
    <property type="entry name" value="Serine/threonine-protein kinase 31"/>
    <property type="match status" value="1"/>
</dbReference>
<evidence type="ECO:0000313" key="8">
    <source>
        <dbReference type="EMBL" id="KOF74019.1"/>
    </source>
</evidence>
<dbReference type="FunFam" id="2.40.50.90:FF:000004">
    <property type="entry name" value="Staphylococcal nuclease domain-containing protein"/>
    <property type="match status" value="1"/>
</dbReference>
<dbReference type="EMBL" id="KQ422894">
    <property type="protein sequence ID" value="KOF74019.1"/>
    <property type="molecule type" value="Genomic_DNA"/>
</dbReference>
<dbReference type="SUPFAM" id="SSF50199">
    <property type="entry name" value="Staphylococcal nuclease"/>
    <property type="match status" value="5"/>
</dbReference>
<dbReference type="PANTHER" id="PTHR12302">
    <property type="entry name" value="EBNA2 BINDING PROTEIN P100"/>
    <property type="match status" value="1"/>
</dbReference>
<dbReference type="Pfam" id="PF00567">
    <property type="entry name" value="TUDOR"/>
    <property type="match status" value="1"/>
</dbReference>
<name>A0A0L8GAX7_OCTBM</name>
<dbReference type="AlphaFoldDB" id="A0A0L8GAX7"/>
<organism evidence="8">
    <name type="scientific">Octopus bimaculoides</name>
    <name type="common">California two-spotted octopus</name>
    <dbReference type="NCBI Taxonomy" id="37653"/>
    <lineage>
        <taxon>Eukaryota</taxon>
        <taxon>Metazoa</taxon>
        <taxon>Spiralia</taxon>
        <taxon>Lophotrochozoa</taxon>
        <taxon>Mollusca</taxon>
        <taxon>Cephalopoda</taxon>
        <taxon>Coleoidea</taxon>
        <taxon>Octopodiformes</taxon>
        <taxon>Octopoda</taxon>
        <taxon>Incirrata</taxon>
        <taxon>Octopodidae</taxon>
        <taxon>Octopus</taxon>
    </lineage>
</organism>
<dbReference type="GO" id="GO:0006402">
    <property type="term" value="P:mRNA catabolic process"/>
    <property type="evidence" value="ECO:0007669"/>
    <property type="project" value="UniProtKB-UniRule"/>
</dbReference>
<dbReference type="Gene3D" id="2.30.30.140">
    <property type="match status" value="1"/>
</dbReference>
<dbReference type="InterPro" id="IPR016685">
    <property type="entry name" value="Silence_cplx_Nase-comp_TudorSN"/>
</dbReference>
<feature type="domain" description="TNase-like" evidence="7">
    <location>
        <begin position="7"/>
        <end position="152"/>
    </location>
</feature>